<evidence type="ECO:0000313" key="3">
    <source>
        <dbReference type="Proteomes" id="UP001291653"/>
    </source>
</evidence>
<sequence length="364" mass="40094">MTRMGRQQGLSSIVSNLRNKAPVVEAPVVEEAPPIEPVDASWPPAEPVDDVAPEAAVPDQRAPDAPPEMIEGEVISETVHQEPDEAAAEPPSAPASTELVFAGSREVLAAQRVRLLPRLPEMVHPPAEATPAEQLEHYETIISGADRNLALLQELTYREKVRYIGWAALPIREEELWNKDPERKFESFDDYCKKQLGYGADYVNKCIRALPIIDILRDVTAKELREGPVRALERVYKALGGGLDPKKHTPEEVEAGHQAGAEAVLATWERAEKAGSTSARALVQAAVQLSYLKAGTKETAELAKDPKPDPTPKEWAALWLKPLGDQLATAEPKQLATMIKESRTLLDRYEAQLKERQGAARKKK</sequence>
<geneLocation type="plasmid" evidence="2 3">
    <name>pYSPA8-1</name>
</geneLocation>
<feature type="region of interest" description="Disordered" evidence="1">
    <location>
        <begin position="35"/>
        <end position="64"/>
    </location>
</feature>
<keyword evidence="3" id="KW-1185">Reference proteome</keyword>
<dbReference type="Proteomes" id="UP001291653">
    <property type="component" value="Plasmid pYSPA8-1"/>
</dbReference>
<organism evidence="2 3">
    <name type="scientific">Streptomyces yaizuensis</name>
    <dbReference type="NCBI Taxonomy" id="2989713"/>
    <lineage>
        <taxon>Bacteria</taxon>
        <taxon>Bacillati</taxon>
        <taxon>Actinomycetota</taxon>
        <taxon>Actinomycetes</taxon>
        <taxon>Kitasatosporales</taxon>
        <taxon>Streptomycetaceae</taxon>
        <taxon>Streptomyces</taxon>
    </lineage>
</organism>
<protein>
    <submittedName>
        <fullName evidence="2">Uncharacterized protein</fullName>
    </submittedName>
</protein>
<accession>A0AA86M790</accession>
<dbReference type="EMBL" id="LC735414">
    <property type="protein sequence ID" value="BDT39461.1"/>
    <property type="molecule type" value="Genomic_DNA"/>
</dbReference>
<evidence type="ECO:0000313" key="2">
    <source>
        <dbReference type="EMBL" id="BDT39461.1"/>
    </source>
</evidence>
<proteinExistence type="predicted"/>
<name>A0AA86M790_9ACTN</name>
<evidence type="ECO:0000256" key="1">
    <source>
        <dbReference type="SAM" id="MobiDB-lite"/>
    </source>
</evidence>
<dbReference type="AlphaFoldDB" id="A0AA86M790"/>
<gene>
    <name evidence="2" type="ORF">SYYSPA8_36715</name>
</gene>
<keyword evidence="2" id="KW-0614">Plasmid</keyword>
<reference evidence="2 3" key="1">
    <citation type="submission" date="2022-10" db="EMBL/GenBank/DDBJ databases">
        <title>Draft genome sequence of Streptomyces sp. YSPA8.</title>
        <authorList>
            <person name="Moriuchi R."/>
            <person name="Dohra H."/>
            <person name="Yamamura H."/>
            <person name="Kodani S."/>
        </authorList>
    </citation>
    <scope>NUCLEOTIDE SEQUENCE [LARGE SCALE GENOMIC DNA]</scope>
    <source>
        <strain evidence="2 3">YSPA8</strain>
        <plasmid evidence="2 3">pYSPA8-1</plasmid>
    </source>
</reference>